<dbReference type="STRING" id="1088818.A0A2I0B2F5"/>
<dbReference type="InterPro" id="IPR026506">
    <property type="entry name" value="GDPGP"/>
</dbReference>
<protein>
    <submittedName>
        <fullName evidence="11">GDP-L-galactose phosphorylase 1</fullName>
        <ecNumber evidence="11">2.7.7.69</ecNumber>
    </submittedName>
</protein>
<evidence type="ECO:0000256" key="7">
    <source>
        <dbReference type="ARBA" id="ARBA00022741"/>
    </source>
</evidence>
<accession>A0A2I0B2F5</accession>
<evidence type="ECO:0000259" key="10">
    <source>
        <dbReference type="Pfam" id="PF26217"/>
    </source>
</evidence>
<organism evidence="11 12">
    <name type="scientific">Apostasia shenzhenica</name>
    <dbReference type="NCBI Taxonomy" id="1088818"/>
    <lineage>
        <taxon>Eukaryota</taxon>
        <taxon>Viridiplantae</taxon>
        <taxon>Streptophyta</taxon>
        <taxon>Embryophyta</taxon>
        <taxon>Tracheophyta</taxon>
        <taxon>Spermatophyta</taxon>
        <taxon>Magnoliopsida</taxon>
        <taxon>Liliopsida</taxon>
        <taxon>Asparagales</taxon>
        <taxon>Orchidaceae</taxon>
        <taxon>Apostasioideae</taxon>
        <taxon>Apostasia</taxon>
    </lineage>
</organism>
<dbReference type="InterPro" id="IPR058865">
    <property type="entry name" value="GDPGP1_C"/>
</dbReference>
<sequence>MVSVTQLEGDYRYVNQNQSQGQSKCDEAPLKGFETPLYLMCTSLENDGAHDFFACTEDGGQSLLDSLILSQWEERAWKGQFSYDITSCATKIIEGGLKLTAQLNEKWNSKFFTEFEKKAFQPSGGVIKPCYVKANKEDILFCVASGDRERPLLIPLTGAPQDGVLLIVNENPIEYGHIFLVPYLLHKRMQTLGKALQLIIKIAVEVNSSSLRMFCDFSTTNTEQAYFQASYFANPLPVERLATIPVYVSSLTDGMSIWEVADYPLKVLVFTSKNLKKLVEAIAEICSTLQQRNTVFNLLISDCGTRTFLFPQVHLPVTGRHLHAWECGGYFIYNRISDFDSASEMEISKRLASVSLDVKGFQYLKQLSCSVAAKIA</sequence>
<dbReference type="GO" id="GO:0005085">
    <property type="term" value="F:guanyl-nucleotide exchange factor activity"/>
    <property type="evidence" value="ECO:0007669"/>
    <property type="project" value="UniProtKB-KW"/>
</dbReference>
<proteinExistence type="inferred from homology"/>
<keyword evidence="6 11" id="KW-0548">Nucleotidyltransferase</keyword>
<evidence type="ECO:0000256" key="4">
    <source>
        <dbReference type="ARBA" id="ARBA00022658"/>
    </source>
</evidence>
<feature type="domain" description="GDPGP1-like N-terminal" evidence="10">
    <location>
        <begin position="64"/>
        <end position="229"/>
    </location>
</feature>
<dbReference type="EMBL" id="KZ451922">
    <property type="protein sequence ID" value="PKA61980.1"/>
    <property type="molecule type" value="Genomic_DNA"/>
</dbReference>
<keyword evidence="4" id="KW-0344">Guanine-nucleotide releasing factor</keyword>
<dbReference type="GO" id="GO:0005737">
    <property type="term" value="C:cytoplasm"/>
    <property type="evidence" value="ECO:0007669"/>
    <property type="project" value="UniProtKB-SubCell"/>
</dbReference>
<keyword evidence="3" id="KW-0963">Cytoplasm</keyword>
<comment type="subcellular location">
    <subcellularLocation>
        <location evidence="1">Cytoplasm</location>
    </subcellularLocation>
</comment>
<keyword evidence="7" id="KW-0547">Nucleotide-binding</keyword>
<dbReference type="Proteomes" id="UP000236161">
    <property type="component" value="Unassembled WGS sequence"/>
</dbReference>
<evidence type="ECO:0000256" key="5">
    <source>
        <dbReference type="ARBA" id="ARBA00022679"/>
    </source>
</evidence>
<comment type="similarity">
    <text evidence="2">Belongs to the GDPGP1 family.</text>
</comment>
<gene>
    <name evidence="11" type="primary">VTC2</name>
    <name evidence="11" type="ORF">AXF42_Ash019186</name>
</gene>
<evidence type="ECO:0000256" key="1">
    <source>
        <dbReference type="ARBA" id="ARBA00004496"/>
    </source>
</evidence>
<evidence type="ECO:0000256" key="3">
    <source>
        <dbReference type="ARBA" id="ARBA00022490"/>
    </source>
</evidence>
<evidence type="ECO:0000313" key="11">
    <source>
        <dbReference type="EMBL" id="PKA61980.1"/>
    </source>
</evidence>
<reference evidence="11 12" key="1">
    <citation type="journal article" date="2017" name="Nature">
        <title>The Apostasia genome and the evolution of orchids.</title>
        <authorList>
            <person name="Zhang G.Q."/>
            <person name="Liu K.W."/>
            <person name="Li Z."/>
            <person name="Lohaus R."/>
            <person name="Hsiao Y.Y."/>
            <person name="Niu S.C."/>
            <person name="Wang J.Y."/>
            <person name="Lin Y.C."/>
            <person name="Xu Q."/>
            <person name="Chen L.J."/>
            <person name="Yoshida K."/>
            <person name="Fujiwara S."/>
            <person name="Wang Z.W."/>
            <person name="Zhang Y.Q."/>
            <person name="Mitsuda N."/>
            <person name="Wang M."/>
            <person name="Liu G.H."/>
            <person name="Pecoraro L."/>
            <person name="Huang H.X."/>
            <person name="Xiao X.J."/>
            <person name="Lin M."/>
            <person name="Wu X.Y."/>
            <person name="Wu W.L."/>
            <person name="Chen Y.Y."/>
            <person name="Chang S.B."/>
            <person name="Sakamoto S."/>
            <person name="Ohme-Takagi M."/>
            <person name="Yagi M."/>
            <person name="Zeng S.J."/>
            <person name="Shen C.Y."/>
            <person name="Yeh C.M."/>
            <person name="Luo Y.B."/>
            <person name="Tsai W.C."/>
            <person name="Van de Peer Y."/>
            <person name="Liu Z.J."/>
        </authorList>
    </citation>
    <scope>NUCLEOTIDE SEQUENCE [LARGE SCALE GENOMIC DNA]</scope>
    <source>
        <strain evidence="12">cv. Shenzhen</strain>
        <tissue evidence="11">Stem</tissue>
    </source>
</reference>
<keyword evidence="5 11" id="KW-0808">Transferase</keyword>
<dbReference type="GO" id="GO:0006006">
    <property type="term" value="P:glucose metabolic process"/>
    <property type="evidence" value="ECO:0007669"/>
    <property type="project" value="TreeGrafter"/>
</dbReference>
<feature type="domain" description="GDPGP1-like C-terminal" evidence="9">
    <location>
        <begin position="237"/>
        <end position="374"/>
    </location>
</feature>
<dbReference type="AlphaFoldDB" id="A0A2I0B2F5"/>
<dbReference type="Pfam" id="PF26216">
    <property type="entry name" value="GDPGP1_C"/>
    <property type="match status" value="1"/>
</dbReference>
<dbReference type="Pfam" id="PF26217">
    <property type="entry name" value="GDPGP1_N"/>
    <property type="match status" value="1"/>
</dbReference>
<keyword evidence="12" id="KW-1185">Reference proteome</keyword>
<evidence type="ECO:0000259" key="9">
    <source>
        <dbReference type="Pfam" id="PF26216"/>
    </source>
</evidence>
<dbReference type="PANTHER" id="PTHR20884:SF9">
    <property type="entry name" value="OS12G0612100 PROTEIN"/>
    <property type="match status" value="1"/>
</dbReference>
<dbReference type="OrthoDB" id="417175at2759"/>
<dbReference type="InterPro" id="IPR058866">
    <property type="entry name" value="GDPGP1_N"/>
</dbReference>
<dbReference type="GO" id="GO:0080048">
    <property type="term" value="F:GDP-D-glucose phosphorylase activity"/>
    <property type="evidence" value="ECO:0007669"/>
    <property type="project" value="InterPro"/>
</dbReference>
<dbReference type="GO" id="GO:0000166">
    <property type="term" value="F:nucleotide binding"/>
    <property type="evidence" value="ECO:0007669"/>
    <property type="project" value="UniProtKB-KW"/>
</dbReference>
<dbReference type="GO" id="GO:0016787">
    <property type="term" value="F:hydrolase activity"/>
    <property type="evidence" value="ECO:0007669"/>
    <property type="project" value="UniProtKB-KW"/>
</dbReference>
<name>A0A2I0B2F5_9ASPA</name>
<evidence type="ECO:0000256" key="6">
    <source>
        <dbReference type="ARBA" id="ARBA00022695"/>
    </source>
</evidence>
<keyword evidence="8" id="KW-0378">Hydrolase</keyword>
<dbReference type="EC" id="2.7.7.69" evidence="11"/>
<evidence type="ECO:0000256" key="8">
    <source>
        <dbReference type="ARBA" id="ARBA00022801"/>
    </source>
</evidence>
<evidence type="ECO:0000313" key="12">
    <source>
        <dbReference type="Proteomes" id="UP000236161"/>
    </source>
</evidence>
<dbReference type="PANTHER" id="PTHR20884">
    <property type="entry name" value="GDP-D-GLUCOSE PHOSPHORYLASE 1"/>
    <property type="match status" value="1"/>
</dbReference>
<dbReference type="GO" id="GO:0080047">
    <property type="term" value="F:GDP-L-galactose phosphorylase activity"/>
    <property type="evidence" value="ECO:0007669"/>
    <property type="project" value="UniProtKB-EC"/>
</dbReference>
<evidence type="ECO:0000256" key="2">
    <source>
        <dbReference type="ARBA" id="ARBA00006451"/>
    </source>
</evidence>